<evidence type="ECO:0000313" key="2">
    <source>
        <dbReference type="Proteomes" id="UP001261871"/>
    </source>
</evidence>
<gene>
    <name evidence="1" type="ORF">J2W95_001177</name>
</gene>
<dbReference type="RefSeq" id="WP_310004893.1">
    <property type="nucleotide sequence ID" value="NZ_JAVDTX010000002.1"/>
</dbReference>
<keyword evidence="2" id="KW-1185">Reference proteome</keyword>
<sequence>MAEEIKINATLVFEITSKRHWINAFPGAIPELPKTEKYIWIDSKGNTANCGEDFMKADSAGTYPVKVYLLQRICHTEKNEYTEGLLKYLGL</sequence>
<reference evidence="1 2" key="1">
    <citation type="submission" date="2023-07" db="EMBL/GenBank/DDBJ databases">
        <title>Sorghum-associated microbial communities from plants grown in Nebraska, USA.</title>
        <authorList>
            <person name="Schachtman D."/>
        </authorList>
    </citation>
    <scope>NUCLEOTIDE SEQUENCE [LARGE SCALE GENOMIC DNA]</scope>
    <source>
        <strain evidence="1 2">BE124</strain>
    </source>
</reference>
<evidence type="ECO:0000313" key="1">
    <source>
        <dbReference type="EMBL" id="MDR6844486.1"/>
    </source>
</evidence>
<name>A0ABU1S0C8_9FLAO</name>
<organism evidence="1 2">
    <name type="scientific">Flavobacterium granuli</name>
    <dbReference type="NCBI Taxonomy" id="280093"/>
    <lineage>
        <taxon>Bacteria</taxon>
        <taxon>Pseudomonadati</taxon>
        <taxon>Bacteroidota</taxon>
        <taxon>Flavobacteriia</taxon>
        <taxon>Flavobacteriales</taxon>
        <taxon>Flavobacteriaceae</taxon>
        <taxon>Flavobacterium</taxon>
    </lineage>
</organism>
<proteinExistence type="predicted"/>
<accession>A0ABU1S0C8</accession>
<protein>
    <submittedName>
        <fullName evidence="1">Uncharacterized protein</fullName>
    </submittedName>
</protein>
<dbReference type="EMBL" id="JAVDTX010000002">
    <property type="protein sequence ID" value="MDR6844486.1"/>
    <property type="molecule type" value="Genomic_DNA"/>
</dbReference>
<dbReference type="Proteomes" id="UP001261871">
    <property type="component" value="Unassembled WGS sequence"/>
</dbReference>
<comment type="caution">
    <text evidence="1">The sequence shown here is derived from an EMBL/GenBank/DDBJ whole genome shotgun (WGS) entry which is preliminary data.</text>
</comment>